<dbReference type="EMBL" id="CAXLJM020000038">
    <property type="protein sequence ID" value="CAL8106686.1"/>
    <property type="molecule type" value="Genomic_DNA"/>
</dbReference>
<evidence type="ECO:0000313" key="3">
    <source>
        <dbReference type="Proteomes" id="UP001642540"/>
    </source>
</evidence>
<comment type="caution">
    <text evidence="2">The sequence shown here is derived from an EMBL/GenBank/DDBJ whole genome shotgun (WGS) entry which is preliminary data.</text>
</comment>
<evidence type="ECO:0000256" key="1">
    <source>
        <dbReference type="SAM" id="MobiDB-lite"/>
    </source>
</evidence>
<protein>
    <submittedName>
        <fullName evidence="2">Uncharacterized protein</fullName>
    </submittedName>
</protein>
<keyword evidence="3" id="KW-1185">Reference proteome</keyword>
<sequence length="480" mass="54763">MTAKSNAANKMDLKDVVSRNLEDIKQLESQIHDLLKTMQSSERIERVPTLSLPEPKSFNEGANPEVRMGWHSSEDPKRPPKGKTVPAYTIGAPTPKVDKVEDEGLSDFDIIEMCIKAKIAKYRVSEDSVFFTPVLDRCVFGMTLLNVADKKLRKPSLTLSVLLPEGQEERKQNMRSFHYTVQVCLQDVNPEKTETASVIPFQDTLKSNYEQSAWVMPGCEVLATANFAYPVDLFEESNDVNLLVSVTLDDTVLWTRQINVTKHHFNAAGVDSAFKRHHVSILNALEEHRECFKLERLAINNENAPFRSLKRFLFPLGYENIASYKTGMDTCMEIFTVNQPSMLWGTFIKVEKCSRKLNCIRCQISTRTTEQMQFIYTQFKTFIWKEIQKDNQRGMSGLTVSSLNSDANVWVRDKVEKEIQLIKKLPPMKSVHRKGKESGRTQQWKTDSCASNGCNNIDSCWIKEYSKCVADTDTSFIINP</sequence>
<reference evidence="2 3" key="1">
    <citation type="submission" date="2024-08" db="EMBL/GenBank/DDBJ databases">
        <authorList>
            <person name="Cucini C."/>
            <person name="Frati F."/>
        </authorList>
    </citation>
    <scope>NUCLEOTIDE SEQUENCE [LARGE SCALE GENOMIC DNA]</scope>
</reference>
<name>A0ABP1QPB1_9HEXA</name>
<accession>A0ABP1QPB1</accession>
<gene>
    <name evidence="2" type="ORF">ODALV1_LOCUS12435</name>
</gene>
<dbReference type="Proteomes" id="UP001642540">
    <property type="component" value="Unassembled WGS sequence"/>
</dbReference>
<evidence type="ECO:0000313" key="2">
    <source>
        <dbReference type="EMBL" id="CAL8106686.1"/>
    </source>
</evidence>
<organism evidence="2 3">
    <name type="scientific">Orchesella dallaii</name>
    <dbReference type="NCBI Taxonomy" id="48710"/>
    <lineage>
        <taxon>Eukaryota</taxon>
        <taxon>Metazoa</taxon>
        <taxon>Ecdysozoa</taxon>
        <taxon>Arthropoda</taxon>
        <taxon>Hexapoda</taxon>
        <taxon>Collembola</taxon>
        <taxon>Entomobryomorpha</taxon>
        <taxon>Entomobryoidea</taxon>
        <taxon>Orchesellidae</taxon>
        <taxon>Orchesellinae</taxon>
        <taxon>Orchesella</taxon>
    </lineage>
</organism>
<feature type="region of interest" description="Disordered" evidence="1">
    <location>
        <begin position="46"/>
        <end position="90"/>
    </location>
</feature>
<proteinExistence type="predicted"/>